<evidence type="ECO:0000256" key="2">
    <source>
        <dbReference type="ARBA" id="ARBA00022454"/>
    </source>
</evidence>
<dbReference type="PANTHER" id="PTHR22884">
    <property type="entry name" value="SET DOMAIN PROTEINS"/>
    <property type="match status" value="1"/>
</dbReference>
<dbReference type="GO" id="GO:0032259">
    <property type="term" value="P:methylation"/>
    <property type="evidence" value="ECO:0007669"/>
    <property type="project" value="UniProtKB-KW"/>
</dbReference>
<dbReference type="AlphaFoldDB" id="A0A381R3Y2"/>
<dbReference type="Pfam" id="PF00856">
    <property type="entry name" value="SET"/>
    <property type="match status" value="1"/>
</dbReference>
<comment type="subcellular location">
    <subcellularLocation>
        <location evidence="1">Chromosome</location>
    </subcellularLocation>
</comment>
<dbReference type="GO" id="GO:0008168">
    <property type="term" value="F:methyltransferase activity"/>
    <property type="evidence" value="ECO:0007669"/>
    <property type="project" value="UniProtKB-KW"/>
</dbReference>
<keyword evidence="2" id="KW-0158">Chromosome</keyword>
<organism evidence="7">
    <name type="scientific">marine metagenome</name>
    <dbReference type="NCBI Taxonomy" id="408172"/>
    <lineage>
        <taxon>unclassified sequences</taxon>
        <taxon>metagenomes</taxon>
        <taxon>ecological metagenomes</taxon>
    </lineage>
</organism>
<name>A0A381R3Y2_9ZZZZ</name>
<gene>
    <name evidence="7" type="ORF">METZ01_LOCUS37137</name>
</gene>
<evidence type="ECO:0000313" key="7">
    <source>
        <dbReference type="EMBL" id="SUZ84283.1"/>
    </source>
</evidence>
<dbReference type="InterPro" id="IPR050777">
    <property type="entry name" value="SET2_Histone-Lys_MeTrsfase"/>
</dbReference>
<evidence type="ECO:0000256" key="1">
    <source>
        <dbReference type="ARBA" id="ARBA00004286"/>
    </source>
</evidence>
<evidence type="ECO:0000259" key="6">
    <source>
        <dbReference type="PROSITE" id="PS50280"/>
    </source>
</evidence>
<dbReference type="PROSITE" id="PS50280">
    <property type="entry name" value="SET"/>
    <property type="match status" value="1"/>
</dbReference>
<feature type="domain" description="SET" evidence="6">
    <location>
        <begin position="1"/>
        <end position="98"/>
    </location>
</feature>
<keyword evidence="4" id="KW-0808">Transferase</keyword>
<evidence type="ECO:0000256" key="5">
    <source>
        <dbReference type="ARBA" id="ARBA00022691"/>
    </source>
</evidence>
<accession>A0A381R3Y2</accession>
<proteinExistence type="predicted"/>
<dbReference type="EMBL" id="UINC01001588">
    <property type="protein sequence ID" value="SUZ84283.1"/>
    <property type="molecule type" value="Genomic_DNA"/>
</dbReference>
<dbReference type="InterPro" id="IPR001214">
    <property type="entry name" value="SET_dom"/>
</dbReference>
<dbReference type="GO" id="GO:0005694">
    <property type="term" value="C:chromosome"/>
    <property type="evidence" value="ECO:0007669"/>
    <property type="project" value="UniProtKB-SubCell"/>
</dbReference>
<keyword evidence="3" id="KW-0489">Methyltransferase</keyword>
<sequence length="117" mass="13609">VFAQEDINKNKRIITYDGEKISTQESADREDRYLRRGEIWCFKLNRRWVIDANVGGNLARFVNHACRPNCYSNIVDGEIWIIAGKNVKAGDELTYDYHTDGDKEIECRCRPGCTHRL</sequence>
<dbReference type="SUPFAM" id="SSF82199">
    <property type="entry name" value="SET domain"/>
    <property type="match status" value="1"/>
</dbReference>
<reference evidence="7" key="1">
    <citation type="submission" date="2018-05" db="EMBL/GenBank/DDBJ databases">
        <authorList>
            <person name="Lanie J.A."/>
            <person name="Ng W.-L."/>
            <person name="Kazmierczak K.M."/>
            <person name="Andrzejewski T.M."/>
            <person name="Davidsen T.M."/>
            <person name="Wayne K.J."/>
            <person name="Tettelin H."/>
            <person name="Glass J.I."/>
            <person name="Rusch D."/>
            <person name="Podicherti R."/>
            <person name="Tsui H.-C.T."/>
            <person name="Winkler M.E."/>
        </authorList>
    </citation>
    <scope>NUCLEOTIDE SEQUENCE</scope>
</reference>
<protein>
    <recommendedName>
        <fullName evidence="6">SET domain-containing protein</fullName>
    </recommendedName>
</protein>
<evidence type="ECO:0000256" key="4">
    <source>
        <dbReference type="ARBA" id="ARBA00022679"/>
    </source>
</evidence>
<feature type="non-terminal residue" evidence="7">
    <location>
        <position position="1"/>
    </location>
</feature>
<dbReference type="SMART" id="SM00317">
    <property type="entry name" value="SET"/>
    <property type="match status" value="1"/>
</dbReference>
<keyword evidence="5" id="KW-0949">S-adenosyl-L-methionine</keyword>
<dbReference type="Gene3D" id="2.170.270.10">
    <property type="entry name" value="SET domain"/>
    <property type="match status" value="1"/>
</dbReference>
<evidence type="ECO:0000256" key="3">
    <source>
        <dbReference type="ARBA" id="ARBA00022603"/>
    </source>
</evidence>
<dbReference type="InterPro" id="IPR046341">
    <property type="entry name" value="SET_dom_sf"/>
</dbReference>